<dbReference type="InterPro" id="IPR021967">
    <property type="entry name" value="Nup98_C"/>
</dbReference>
<evidence type="ECO:0000259" key="1">
    <source>
        <dbReference type="Pfam" id="PF12110"/>
    </source>
</evidence>
<evidence type="ECO:0000313" key="2">
    <source>
        <dbReference type="EMBL" id="CAK0804992.1"/>
    </source>
</evidence>
<dbReference type="Proteomes" id="UP001189429">
    <property type="component" value="Unassembled WGS sequence"/>
</dbReference>
<gene>
    <name evidence="2" type="ORF">PCOR1329_LOCUS11655</name>
</gene>
<comment type="caution">
    <text evidence="2">The sequence shown here is derived from an EMBL/GenBank/DDBJ whole genome shotgun (WGS) entry which is preliminary data.</text>
</comment>
<accession>A0ABN9QG79</accession>
<keyword evidence="3" id="KW-1185">Reference proteome</keyword>
<dbReference type="Pfam" id="PF12110">
    <property type="entry name" value="Nup96"/>
    <property type="match status" value="1"/>
</dbReference>
<evidence type="ECO:0000313" key="3">
    <source>
        <dbReference type="Proteomes" id="UP001189429"/>
    </source>
</evidence>
<name>A0ABN9QG79_9DINO</name>
<dbReference type="EMBL" id="CAUYUJ010003359">
    <property type="protein sequence ID" value="CAK0804992.1"/>
    <property type="molecule type" value="Genomic_DNA"/>
</dbReference>
<protein>
    <recommendedName>
        <fullName evidence="1">Nuclear pore complex protein NUP96 C-terminal domain-containing protein</fullName>
    </recommendedName>
</protein>
<reference evidence="2" key="1">
    <citation type="submission" date="2023-10" db="EMBL/GenBank/DDBJ databases">
        <authorList>
            <person name="Chen Y."/>
            <person name="Shah S."/>
            <person name="Dougan E. K."/>
            <person name="Thang M."/>
            <person name="Chan C."/>
        </authorList>
    </citation>
    <scope>NUCLEOTIDE SEQUENCE [LARGE SCALE GENOMIC DNA]</scope>
</reference>
<sequence>MPRPAIGIFEGWDADLYEGPLGFLGPPEDEGFHGDVAAAFRAPAGSAEVRGAPSKAAELLRRASLAAQMEQERDAAQDMLFAALPAEGAGDSSMDPAGEVAFAPVQPHAMLADEPMPWAAGSHGALGSTKLPGGSDADVRELTAQAPKTLRRALSFRASMRGGLVAMPVVRSGPGGAFRVQLLRLDPCGLYGSTAEEPEEVEIAAAVRSGVELLEAQVQAQGVAASSWSGDAAVPRLLVPGCFDAKVLLEKYLDLGAGALGEHAHDAFTLVAALSITGEHGAQRSMLTWPNEEHSEVRQAVRQFSMWLSRTNYRKVRAHLEDCSSRRGFSRVLELGPGAGLAAADASLDAVYHHLAANSVQGALQELRRAGGGSSAASRGHFDRLAAVLSSCGGSSAPCLARRCWLRKQLEEWREQGVNKLMGPALWRIYSLLAGDIDDVVAESLDWRAGFGMFFWYGSPVSAGGERELRKHAEFRKSVCDFEKCAARHGRSCSFWPAPPRSGSSGAHDLCFGIIRAAVGLADWTDCALYDYTTCSARPLDVACSWHCALLLFTFCGGETGCESFQLLTQQYCLLLEMAGLWEWAVYVALFVWDVRARSIIIRRLLQRRAQAASLEDLQPVLQPQWAGVPVAWLWQAQALRSQAAEDWPSAVACWLQSGGDGGKRAAIAAVGFLQGPVLLGHAVASAERDLVAAVSLAPMTPPALWLLSVLEELETTFRSWPSEVWSETGHDALRLMRRWKEHDVAMPHFRPSNIVEFYSKCNMLQRHLLGAPWQR</sequence>
<dbReference type="Gene3D" id="1.25.40.690">
    <property type="match status" value="1"/>
</dbReference>
<feature type="domain" description="Nuclear pore complex protein NUP96 C-terminal" evidence="1">
    <location>
        <begin position="376"/>
        <end position="641"/>
    </location>
</feature>
<organism evidence="2 3">
    <name type="scientific">Prorocentrum cordatum</name>
    <dbReference type="NCBI Taxonomy" id="2364126"/>
    <lineage>
        <taxon>Eukaryota</taxon>
        <taxon>Sar</taxon>
        <taxon>Alveolata</taxon>
        <taxon>Dinophyceae</taxon>
        <taxon>Prorocentrales</taxon>
        <taxon>Prorocentraceae</taxon>
        <taxon>Prorocentrum</taxon>
    </lineage>
</organism>
<proteinExistence type="predicted"/>